<dbReference type="AlphaFoldDB" id="A0A8J2SE34"/>
<feature type="region of interest" description="Disordered" evidence="2">
    <location>
        <begin position="412"/>
        <end position="533"/>
    </location>
</feature>
<reference evidence="3" key="1">
    <citation type="submission" date="2021-11" db="EMBL/GenBank/DDBJ databases">
        <authorList>
            <consortium name="Genoscope - CEA"/>
            <person name="William W."/>
        </authorList>
    </citation>
    <scope>NUCLEOTIDE SEQUENCE</scope>
</reference>
<feature type="compositionally biased region" description="Low complexity" evidence="2">
    <location>
        <begin position="412"/>
        <end position="430"/>
    </location>
</feature>
<evidence type="ECO:0000313" key="4">
    <source>
        <dbReference type="Proteomes" id="UP000789595"/>
    </source>
</evidence>
<proteinExistence type="predicted"/>
<dbReference type="OrthoDB" id="198852at2759"/>
<evidence type="ECO:0008006" key="5">
    <source>
        <dbReference type="Google" id="ProtNLM"/>
    </source>
</evidence>
<evidence type="ECO:0000256" key="2">
    <source>
        <dbReference type="SAM" id="MobiDB-lite"/>
    </source>
</evidence>
<dbReference type="Proteomes" id="UP000789595">
    <property type="component" value="Unassembled WGS sequence"/>
</dbReference>
<comment type="caution">
    <text evidence="3">The sequence shown here is derived from an EMBL/GenBank/DDBJ whole genome shotgun (WGS) entry which is preliminary data.</text>
</comment>
<accession>A0A8J2SE34</accession>
<feature type="region of interest" description="Disordered" evidence="2">
    <location>
        <begin position="294"/>
        <end position="318"/>
    </location>
</feature>
<dbReference type="Pfam" id="PF03382">
    <property type="entry name" value="DUF285"/>
    <property type="match status" value="1"/>
</dbReference>
<feature type="coiled-coil region" evidence="1">
    <location>
        <begin position="358"/>
        <end position="385"/>
    </location>
</feature>
<evidence type="ECO:0000313" key="3">
    <source>
        <dbReference type="EMBL" id="CAH0368751.1"/>
    </source>
</evidence>
<evidence type="ECO:0000256" key="1">
    <source>
        <dbReference type="SAM" id="Coils"/>
    </source>
</evidence>
<organism evidence="3 4">
    <name type="scientific">Pelagomonas calceolata</name>
    <dbReference type="NCBI Taxonomy" id="35677"/>
    <lineage>
        <taxon>Eukaryota</taxon>
        <taxon>Sar</taxon>
        <taxon>Stramenopiles</taxon>
        <taxon>Ochrophyta</taxon>
        <taxon>Pelagophyceae</taxon>
        <taxon>Pelagomonadales</taxon>
        <taxon>Pelagomonadaceae</taxon>
        <taxon>Pelagomonas</taxon>
    </lineage>
</organism>
<feature type="compositionally biased region" description="Basic and acidic residues" evidence="2">
    <location>
        <begin position="296"/>
        <end position="318"/>
    </location>
</feature>
<keyword evidence="4" id="KW-1185">Reference proteome</keyword>
<dbReference type="InterPro" id="IPR005046">
    <property type="entry name" value="DUF285"/>
</dbReference>
<gene>
    <name evidence="3" type="ORF">PECAL_2P18330</name>
</gene>
<keyword evidence="1" id="KW-0175">Coiled coil</keyword>
<name>A0A8J2SE34_9STRA</name>
<dbReference type="EMBL" id="CAKKNE010000002">
    <property type="protein sequence ID" value="CAH0368751.1"/>
    <property type="molecule type" value="Genomic_DNA"/>
</dbReference>
<sequence>MKTKVLCLTVASAAADAGRRRLGEPMDDATIRTAVDLWLSNRAAAMATYGHVSTWETGAVTDMSYLFCAAHERFGACSPAAEAFNDDIGAWDTSSVTDVSYMFAGSPNFNQDLGAWSVDRVTDLRGMFDGAAAFDQDLGWCVAGDAAQDGAFAASACAAAACGTSKGTRLYAKDCGGGDDGCGGDLLVGDGHCGGDWQCAGDLRCGIGNCGDFRGGADWDPSESGAHWDLADDCCYEPGVVHAAPEALRVVCPAPPEKSEGRKDADDDHATAITAGVVLGLVLLAFCASQRRRLRKPEPPRAADPEAGKAEPTHDLQRENDALRETIQRLHDDLAKATAGVGGVVVALEAGARTEASTDDLTRENEALQATIQRLNDQLERATAPEGVEFLDVGTNTDTGGLADLALEFDASSLSSGSGSDAGTASSKAGSDVRREDITRPSWPDYHGKMTPGAMEAGLADAGDADQNGSPRTPPKSVEHQLLLEYKKLKKAQRQKRQNEEKAPEAEPPDQALSYDDVVTGRRDRTGETCNPS</sequence>
<protein>
    <recommendedName>
        <fullName evidence="5">BspA family leucine-rich repeat surface protein</fullName>
    </recommendedName>
</protein>